<accession>A0A1R1BVJ9</accession>
<dbReference type="Gene3D" id="3.90.1200.10">
    <property type="match status" value="1"/>
</dbReference>
<evidence type="ECO:0000313" key="3">
    <source>
        <dbReference type="Proteomes" id="UP000187134"/>
    </source>
</evidence>
<evidence type="ECO:0000259" key="1">
    <source>
        <dbReference type="Pfam" id="PF01636"/>
    </source>
</evidence>
<dbReference type="Proteomes" id="UP000187134">
    <property type="component" value="Unassembled WGS sequence"/>
</dbReference>
<sequence>MTKSNSNEYLAIQKELLSLAKQNGLLIVEESLEINESGMDFRVAFATDEEGRRWVLRQPRREDVWERAENERKVLDVVRGNIPAQVPDWRIFTPELIAYPLLDGDPIAVVDPAGGGYVWRFPQESLSDTFLDSLATTLATLHNIDPDKARKDGIRVKTPMEARKEFAANIEEVKQNFTVPTELVERWTVWLSISSYWPQHSAFIHGDLHPPHIIVDDAQRVTGLIDWTEAEIADPGKDFVIYYALFQEDGLRELLSRYEKAGGRTWPQMLEHIREQWAAYPAIVAKFALITGKESDMEMARGMLANWDVKRG</sequence>
<dbReference type="PANTHER" id="PTHR21310">
    <property type="entry name" value="AMINOGLYCOSIDE PHOSPHOTRANSFERASE-RELATED-RELATED"/>
    <property type="match status" value="1"/>
</dbReference>
<dbReference type="OrthoDB" id="3806873at2"/>
<dbReference type="PANTHER" id="PTHR21310:SF15">
    <property type="entry name" value="AMINOGLYCOSIDE PHOSPHOTRANSFERASE DOMAIN-CONTAINING PROTEIN"/>
    <property type="match status" value="1"/>
</dbReference>
<comment type="caution">
    <text evidence="2">The sequence shown here is derived from an EMBL/GenBank/DDBJ whole genome shotgun (WGS) entry which is preliminary data.</text>
</comment>
<dbReference type="SUPFAM" id="SSF56112">
    <property type="entry name" value="Protein kinase-like (PK-like)"/>
    <property type="match status" value="1"/>
</dbReference>
<feature type="domain" description="Aminoglycoside phosphotransferase" evidence="1">
    <location>
        <begin position="33"/>
        <end position="271"/>
    </location>
</feature>
<dbReference type="RefSeq" id="WP_076332140.1">
    <property type="nucleotide sequence ID" value="NZ_MRTJ01000004.1"/>
</dbReference>
<dbReference type="AlphaFoldDB" id="A0A1R1BVJ9"/>
<proteinExistence type="predicted"/>
<dbReference type="CDD" id="cd05152">
    <property type="entry name" value="MPH2"/>
    <property type="match status" value="1"/>
</dbReference>
<gene>
    <name evidence="2" type="ORF">BK131_14240</name>
</gene>
<name>A0A1R1BVJ9_PAEAM</name>
<dbReference type="InterPro" id="IPR002575">
    <property type="entry name" value="Aminoglycoside_PTrfase"/>
</dbReference>
<dbReference type="InterPro" id="IPR011009">
    <property type="entry name" value="Kinase-like_dom_sf"/>
</dbReference>
<dbReference type="Pfam" id="PF01636">
    <property type="entry name" value="APH"/>
    <property type="match status" value="1"/>
</dbReference>
<protein>
    <recommendedName>
        <fullName evidence="1">Aminoglycoside phosphotransferase domain-containing protein</fullName>
    </recommendedName>
</protein>
<organism evidence="2 3">
    <name type="scientific">Paenibacillus amylolyticus</name>
    <dbReference type="NCBI Taxonomy" id="1451"/>
    <lineage>
        <taxon>Bacteria</taxon>
        <taxon>Bacillati</taxon>
        <taxon>Bacillota</taxon>
        <taxon>Bacilli</taxon>
        <taxon>Bacillales</taxon>
        <taxon>Paenibacillaceae</taxon>
        <taxon>Paenibacillus</taxon>
    </lineage>
</organism>
<dbReference type="EMBL" id="MRTJ01000004">
    <property type="protein sequence ID" value="OMF13817.1"/>
    <property type="molecule type" value="Genomic_DNA"/>
</dbReference>
<dbReference type="InterPro" id="IPR051678">
    <property type="entry name" value="AGP_Transferase"/>
</dbReference>
<dbReference type="Gene3D" id="3.30.200.20">
    <property type="entry name" value="Phosphorylase Kinase, domain 1"/>
    <property type="match status" value="1"/>
</dbReference>
<evidence type="ECO:0000313" key="2">
    <source>
        <dbReference type="EMBL" id="OMF13817.1"/>
    </source>
</evidence>
<reference evidence="2 3" key="1">
    <citation type="submission" date="2016-11" db="EMBL/GenBank/DDBJ databases">
        <title>Paenibacillus species isolates.</title>
        <authorList>
            <person name="Beno S.M."/>
        </authorList>
    </citation>
    <scope>NUCLEOTIDE SEQUENCE [LARGE SCALE GENOMIC DNA]</scope>
    <source>
        <strain evidence="2 3">FSL H8-0246</strain>
    </source>
</reference>